<dbReference type="GO" id="GO:0006508">
    <property type="term" value="P:proteolysis"/>
    <property type="evidence" value="ECO:0007669"/>
    <property type="project" value="UniProtKB-KW"/>
</dbReference>
<organism evidence="5 6">
    <name type="scientific">Candidatus Amesbacteria bacterium RIFCSPLOWO2_01_FULL_47_33</name>
    <dbReference type="NCBI Taxonomy" id="1797258"/>
    <lineage>
        <taxon>Bacteria</taxon>
        <taxon>Candidatus Amesiibacteriota</taxon>
    </lineage>
</organism>
<keyword evidence="4" id="KW-0720">Serine protease</keyword>
<keyword evidence="2" id="KW-0645">Protease</keyword>
<dbReference type="EMBL" id="MEXM01000036">
    <property type="protein sequence ID" value="OGD00559.1"/>
    <property type="molecule type" value="Genomic_DNA"/>
</dbReference>
<evidence type="ECO:0000256" key="2">
    <source>
        <dbReference type="ARBA" id="ARBA00022670"/>
    </source>
</evidence>
<sequence length="187" mass="21374">MTKFILHGGNSSAEIADNESFFLEMLAGTGEKVRILLNYFSRKDDSDIQKCRVQDTARFRQMDADKQLEFEIADTKNFSGQLKACDVLYVRGGETEKLVQKMKLTNNLENLIKGKIIGGSSAGVYVFAKYYWENDEDKIGEGLGITNIKAYCHYSPQENEKLNKLALYKEDLPVLTLPNYKWVVFFK</sequence>
<evidence type="ECO:0008006" key="7">
    <source>
        <dbReference type="Google" id="ProtNLM"/>
    </source>
</evidence>
<gene>
    <name evidence="5" type="ORF">A2972_01650</name>
</gene>
<evidence type="ECO:0000313" key="6">
    <source>
        <dbReference type="Proteomes" id="UP000176822"/>
    </source>
</evidence>
<dbReference type="InterPro" id="IPR029062">
    <property type="entry name" value="Class_I_gatase-like"/>
</dbReference>
<comment type="similarity">
    <text evidence="1">Belongs to the peptidase S51 family.</text>
</comment>
<reference evidence="5 6" key="1">
    <citation type="journal article" date="2016" name="Nat. Commun.">
        <title>Thousands of microbial genomes shed light on interconnected biogeochemical processes in an aquifer system.</title>
        <authorList>
            <person name="Anantharaman K."/>
            <person name="Brown C.T."/>
            <person name="Hug L.A."/>
            <person name="Sharon I."/>
            <person name="Castelle C.J."/>
            <person name="Probst A.J."/>
            <person name="Thomas B.C."/>
            <person name="Singh A."/>
            <person name="Wilkins M.J."/>
            <person name="Karaoz U."/>
            <person name="Brodie E.L."/>
            <person name="Williams K.H."/>
            <person name="Hubbard S.S."/>
            <person name="Banfield J.F."/>
        </authorList>
    </citation>
    <scope>NUCLEOTIDE SEQUENCE [LARGE SCALE GENOMIC DNA]</scope>
</reference>
<keyword evidence="3" id="KW-0378">Hydrolase</keyword>
<evidence type="ECO:0000256" key="1">
    <source>
        <dbReference type="ARBA" id="ARBA00006534"/>
    </source>
</evidence>
<evidence type="ECO:0000313" key="5">
    <source>
        <dbReference type="EMBL" id="OGD00559.1"/>
    </source>
</evidence>
<dbReference type="Pfam" id="PF03575">
    <property type="entry name" value="Peptidase_S51"/>
    <property type="match status" value="1"/>
</dbReference>
<dbReference type="SUPFAM" id="SSF52317">
    <property type="entry name" value="Class I glutamine amidotransferase-like"/>
    <property type="match status" value="1"/>
</dbReference>
<accession>A0A1F4Z2M3</accession>
<dbReference type="AlphaFoldDB" id="A0A1F4Z2M3"/>
<evidence type="ECO:0000256" key="3">
    <source>
        <dbReference type="ARBA" id="ARBA00022801"/>
    </source>
</evidence>
<evidence type="ECO:0000256" key="4">
    <source>
        <dbReference type="ARBA" id="ARBA00022825"/>
    </source>
</evidence>
<dbReference type="Gene3D" id="3.40.50.880">
    <property type="match status" value="1"/>
</dbReference>
<name>A0A1F4Z2M3_9BACT</name>
<dbReference type="GO" id="GO:0008236">
    <property type="term" value="F:serine-type peptidase activity"/>
    <property type="evidence" value="ECO:0007669"/>
    <property type="project" value="UniProtKB-KW"/>
</dbReference>
<protein>
    <recommendedName>
        <fullName evidence="7">Peptidase</fullName>
    </recommendedName>
</protein>
<comment type="caution">
    <text evidence="5">The sequence shown here is derived from an EMBL/GenBank/DDBJ whole genome shotgun (WGS) entry which is preliminary data.</text>
</comment>
<proteinExistence type="inferred from homology"/>
<dbReference type="Proteomes" id="UP000176822">
    <property type="component" value="Unassembled WGS sequence"/>
</dbReference>
<dbReference type="InterPro" id="IPR005320">
    <property type="entry name" value="Peptidase_S51"/>
</dbReference>